<organism evidence="1 2">
    <name type="scientific">Siminovitchia fordii</name>
    <dbReference type="NCBI Taxonomy" id="254759"/>
    <lineage>
        <taxon>Bacteria</taxon>
        <taxon>Bacillati</taxon>
        <taxon>Bacillota</taxon>
        <taxon>Bacilli</taxon>
        <taxon>Bacillales</taxon>
        <taxon>Bacillaceae</taxon>
        <taxon>Siminovitchia</taxon>
    </lineage>
</organism>
<reference evidence="1 2" key="1">
    <citation type="submission" date="2021-03" db="EMBL/GenBank/DDBJ databases">
        <title>Antimicrobial resistance genes in bacteria isolated from Japanese honey, and their potential for conferring macrolide and lincosamide resistance in the American foulbrood pathogen Paenibacillus larvae.</title>
        <authorList>
            <person name="Okamoto M."/>
            <person name="Kumagai M."/>
            <person name="Kanamori H."/>
            <person name="Takamatsu D."/>
        </authorList>
    </citation>
    <scope>NUCLEOTIDE SEQUENCE [LARGE SCALE GENOMIC DNA]</scope>
    <source>
        <strain evidence="1 2">J1TS3</strain>
    </source>
</reference>
<dbReference type="RefSeq" id="WP_018706220.1">
    <property type="nucleotide sequence ID" value="NZ_BOQT01000028.1"/>
</dbReference>
<dbReference type="Proteomes" id="UP000680279">
    <property type="component" value="Unassembled WGS sequence"/>
</dbReference>
<keyword evidence="2" id="KW-1185">Reference proteome</keyword>
<evidence type="ECO:0000313" key="2">
    <source>
        <dbReference type="Proteomes" id="UP000680279"/>
    </source>
</evidence>
<protein>
    <submittedName>
        <fullName evidence="1">Uncharacterized protein</fullName>
    </submittedName>
</protein>
<evidence type="ECO:0000313" key="1">
    <source>
        <dbReference type="EMBL" id="GIN23226.1"/>
    </source>
</evidence>
<dbReference type="EMBL" id="BOQT01000028">
    <property type="protein sequence ID" value="GIN23226.1"/>
    <property type="molecule type" value="Genomic_DNA"/>
</dbReference>
<proteinExistence type="predicted"/>
<comment type="caution">
    <text evidence="1">The sequence shown here is derived from an EMBL/GenBank/DDBJ whole genome shotgun (WGS) entry which is preliminary data.</text>
</comment>
<sequence length="81" mass="9285">MDKLPKRVMYNPDGSSMMKRWDDSVIVNGKQESAFATRNPVGSGNGQKGSANIQLLDELDDFEERYLDEIGYNWATEIDYY</sequence>
<gene>
    <name evidence="1" type="ORF">J1TS3_43600</name>
</gene>
<accession>A0ABQ4KDS7</accession>
<name>A0ABQ4KDS7_9BACI</name>